<dbReference type="EMBL" id="JBHUKS010000018">
    <property type="protein sequence ID" value="MFD2470936.1"/>
    <property type="molecule type" value="Genomic_DNA"/>
</dbReference>
<dbReference type="PANTHER" id="PTHR35807">
    <property type="entry name" value="TRANSCRIPTIONAL REGULATOR REDD-RELATED"/>
    <property type="match status" value="1"/>
</dbReference>
<comment type="similarity">
    <text evidence="1">Belongs to the AfsR/DnrI/RedD regulatory family.</text>
</comment>
<dbReference type="SUPFAM" id="SSF48452">
    <property type="entry name" value="TPR-like"/>
    <property type="match status" value="2"/>
</dbReference>
<organism evidence="7 8">
    <name type="scientific">Amycolatopsis silviterrae</name>
    <dbReference type="NCBI Taxonomy" id="1656914"/>
    <lineage>
        <taxon>Bacteria</taxon>
        <taxon>Bacillati</taxon>
        <taxon>Actinomycetota</taxon>
        <taxon>Actinomycetes</taxon>
        <taxon>Pseudonocardiales</taxon>
        <taxon>Pseudonocardiaceae</taxon>
        <taxon>Amycolatopsis</taxon>
    </lineage>
</organism>
<accession>A0ABW5HCE8</accession>
<reference evidence="8" key="1">
    <citation type="journal article" date="2019" name="Int. J. Syst. Evol. Microbiol.">
        <title>The Global Catalogue of Microorganisms (GCM) 10K type strain sequencing project: providing services to taxonomists for standard genome sequencing and annotation.</title>
        <authorList>
            <consortium name="The Broad Institute Genomics Platform"/>
            <consortium name="The Broad Institute Genome Sequencing Center for Infectious Disease"/>
            <person name="Wu L."/>
            <person name="Ma J."/>
        </authorList>
    </citation>
    <scope>NUCLEOTIDE SEQUENCE [LARGE SCALE GENOMIC DNA]</scope>
    <source>
        <strain evidence="8">CGMCC 4.7641</strain>
    </source>
</reference>
<proteinExistence type="inferred from homology"/>
<comment type="caution">
    <text evidence="7">The sequence shown here is derived from an EMBL/GenBank/DDBJ whole genome shotgun (WGS) entry which is preliminary data.</text>
</comment>
<dbReference type="InterPro" id="IPR016032">
    <property type="entry name" value="Sig_transdc_resp-reg_C-effctor"/>
</dbReference>
<evidence type="ECO:0000313" key="8">
    <source>
        <dbReference type="Proteomes" id="UP001597483"/>
    </source>
</evidence>
<evidence type="ECO:0000259" key="6">
    <source>
        <dbReference type="PROSITE" id="PS51755"/>
    </source>
</evidence>
<sequence length="942" mass="101067">MSPSRVIRHAGAVIGGDESGPALRFAVLGPVRAWYGDQPVALGPVRQQAVLAVLLLDRDRARTADDLLRTIWGGAPPSSKTNLVSVYLYRLRAAFRAAGVPGEVISSGSAGYRFVADAYLDAAHLDELLETASARPDDAEAALTKATALLGGEPLAGLPGDHAAAERERLANRGLTAWRQLAELWIHENRLTPAIDALTKLVAAHPHDEPLVALLMRARYRGGWASDALRDYRDLRRRLITDLGVEPSHPIRALHEAILRDDASAVETPRRNELPPDIANLAGRDAVVDAIAASLAPHPGDAPRLAAVDGIAGVGKSAVVIHLAHRLHPAYPDGALFLDLHGYTAGRTPLSPSDALGRLLRTVGVTDREVPDDLDERAAVWRARTADARLLLVLDNAASAEQVRLLLPGGSGNAVLVSSRGRLAGLDPDTQLTLDALPETVAVELLTALINDTRAAAEPAEVSAVARLCGGLPLALRIVAARMRSRPQWTFAHLAARLSERRLHELADGPRSIEAAFSLSFQRLPSAEQRVFRLLGEIPGVALDKHCVAALAAISATEAEELLENIVDASLLDLVALDRYRLHDLATDYARRLAAETPDPQALDRVLAYYESAARDAHAQLTGDGDLPGANAWLTANRIALVELVEYAVANHRLGAAARIAAAVAELFTMHAWFSDARRIHECVLAADPADDAPLWMNLAHVHGMRGAYQQAWDCFIRAEKGFSRSGDEKGVTRALAGLGAAARALGRYREAAGYLERALAEANRLEYSTPMFTVLPNLAMVHEQNGRYDLALEHARTAVELAAEIGDSRRHCAMLGHLGELLRDSGDLAEAAQVLTDTVDLAQRTGNVRVHAQALTELGAVSLRQGDPDTAIRHQLAALDMVDADALETMIMLRTHLGEAYLAARRDTDAAAQFTTVLTLTSQAPNPVARTRALAGLSRCS</sequence>
<dbReference type="Pfam" id="PF00486">
    <property type="entry name" value="Trans_reg_C"/>
    <property type="match status" value="1"/>
</dbReference>
<gene>
    <name evidence="7" type="ORF">ACFSVL_26330</name>
</gene>
<keyword evidence="8" id="KW-1185">Reference proteome</keyword>
<evidence type="ECO:0000256" key="2">
    <source>
        <dbReference type="ARBA" id="ARBA00023015"/>
    </source>
</evidence>
<dbReference type="SMART" id="SM01043">
    <property type="entry name" value="BTAD"/>
    <property type="match status" value="1"/>
</dbReference>
<feature type="domain" description="OmpR/PhoB-type" evidence="6">
    <location>
        <begin position="14"/>
        <end position="116"/>
    </location>
</feature>
<evidence type="ECO:0000256" key="3">
    <source>
        <dbReference type="ARBA" id="ARBA00023125"/>
    </source>
</evidence>
<dbReference type="InterPro" id="IPR005158">
    <property type="entry name" value="BTAD"/>
</dbReference>
<dbReference type="PROSITE" id="PS51755">
    <property type="entry name" value="OMPR_PHOB"/>
    <property type="match status" value="1"/>
</dbReference>
<keyword evidence="3 5" id="KW-0238">DNA-binding</keyword>
<dbReference type="Gene3D" id="1.25.40.10">
    <property type="entry name" value="Tetratricopeptide repeat domain"/>
    <property type="match status" value="2"/>
</dbReference>
<dbReference type="SUPFAM" id="SSF52540">
    <property type="entry name" value="P-loop containing nucleoside triphosphate hydrolases"/>
    <property type="match status" value="1"/>
</dbReference>
<dbReference type="SUPFAM" id="SSF46894">
    <property type="entry name" value="C-terminal effector domain of the bipartite response regulators"/>
    <property type="match status" value="1"/>
</dbReference>
<dbReference type="InterPro" id="IPR019734">
    <property type="entry name" value="TPR_rpt"/>
</dbReference>
<dbReference type="Pfam" id="PF03704">
    <property type="entry name" value="BTAD"/>
    <property type="match status" value="1"/>
</dbReference>
<dbReference type="InterPro" id="IPR001867">
    <property type="entry name" value="OmpR/PhoB-type_DNA-bd"/>
</dbReference>
<dbReference type="Gene3D" id="1.10.8.430">
    <property type="entry name" value="Helical domain of apoptotic protease-activating factors"/>
    <property type="match status" value="1"/>
</dbReference>
<dbReference type="Proteomes" id="UP001597483">
    <property type="component" value="Unassembled WGS sequence"/>
</dbReference>
<keyword evidence="4" id="KW-0804">Transcription</keyword>
<dbReference type="PRINTS" id="PR00364">
    <property type="entry name" value="DISEASERSIST"/>
</dbReference>
<dbReference type="PANTHER" id="PTHR35807:SF1">
    <property type="entry name" value="TRANSCRIPTIONAL REGULATOR REDD"/>
    <property type="match status" value="1"/>
</dbReference>
<feature type="DNA-binding region" description="OmpR/PhoB-type" evidence="5">
    <location>
        <begin position="14"/>
        <end position="116"/>
    </location>
</feature>
<evidence type="ECO:0000256" key="1">
    <source>
        <dbReference type="ARBA" id="ARBA00005820"/>
    </source>
</evidence>
<dbReference type="InterPro" id="IPR042197">
    <property type="entry name" value="Apaf_helical"/>
</dbReference>
<protein>
    <submittedName>
        <fullName evidence="7">BTAD domain-containing putative transcriptional regulator</fullName>
    </submittedName>
</protein>
<dbReference type="Pfam" id="PF13424">
    <property type="entry name" value="TPR_12"/>
    <property type="match status" value="2"/>
</dbReference>
<keyword evidence="2" id="KW-0805">Transcription regulation</keyword>
<dbReference type="InterPro" id="IPR011990">
    <property type="entry name" value="TPR-like_helical_dom_sf"/>
</dbReference>
<dbReference type="InterPro" id="IPR051677">
    <property type="entry name" value="AfsR-DnrI-RedD_regulator"/>
</dbReference>
<evidence type="ECO:0000313" key="7">
    <source>
        <dbReference type="EMBL" id="MFD2470936.1"/>
    </source>
</evidence>
<dbReference type="InterPro" id="IPR036388">
    <property type="entry name" value="WH-like_DNA-bd_sf"/>
</dbReference>
<evidence type="ECO:0000256" key="4">
    <source>
        <dbReference type="ARBA" id="ARBA00023163"/>
    </source>
</evidence>
<name>A0ABW5HCE8_9PSEU</name>
<evidence type="ECO:0000256" key="5">
    <source>
        <dbReference type="PROSITE-ProRule" id="PRU01091"/>
    </source>
</evidence>
<dbReference type="SMART" id="SM00862">
    <property type="entry name" value="Trans_reg_C"/>
    <property type="match status" value="1"/>
</dbReference>
<dbReference type="InterPro" id="IPR027417">
    <property type="entry name" value="P-loop_NTPase"/>
</dbReference>
<dbReference type="SMART" id="SM00028">
    <property type="entry name" value="TPR"/>
    <property type="match status" value="7"/>
</dbReference>
<dbReference type="Gene3D" id="1.10.10.10">
    <property type="entry name" value="Winged helix-like DNA-binding domain superfamily/Winged helix DNA-binding domain"/>
    <property type="match status" value="2"/>
</dbReference>
<dbReference type="RefSeq" id="WP_378308227.1">
    <property type="nucleotide sequence ID" value="NZ_JBHUKS010000018.1"/>
</dbReference>